<organism evidence="2 3">
    <name type="scientific">Ciona intestinalis</name>
    <name type="common">Transparent sea squirt</name>
    <name type="synonym">Ascidia intestinalis</name>
    <dbReference type="NCBI Taxonomy" id="7719"/>
    <lineage>
        <taxon>Eukaryota</taxon>
        <taxon>Metazoa</taxon>
        <taxon>Chordata</taxon>
        <taxon>Tunicata</taxon>
        <taxon>Ascidiacea</taxon>
        <taxon>Phlebobranchia</taxon>
        <taxon>Cionidae</taxon>
        <taxon>Ciona</taxon>
    </lineage>
</organism>
<reference evidence="2" key="3">
    <citation type="submission" date="2025-08" db="UniProtKB">
        <authorList>
            <consortium name="Ensembl"/>
        </authorList>
    </citation>
    <scope>IDENTIFICATION</scope>
</reference>
<feature type="compositionally biased region" description="Polar residues" evidence="1">
    <location>
        <begin position="190"/>
        <end position="199"/>
    </location>
</feature>
<sequence>MLSRCDSAAGGQGLRKTKTASQETNNNHIPLSLNTEEDKDQQEVSSSGYTVRLRPRPTRQTEHYRSPTSKRKIPFKELGVSVKRTVSEPVTRTELHKAQALDSGIPTKRLRSEQPDLPVKTSKSLEQVQTKKTTKKSGKSVKQKSKEVASKLWYPFIPPAASSDSEEDISFQEELGSSSSTTSLPPTKLASRQTKSASN</sequence>
<evidence type="ECO:0000313" key="3">
    <source>
        <dbReference type="Proteomes" id="UP000008144"/>
    </source>
</evidence>
<reference evidence="2" key="2">
    <citation type="journal article" date="2008" name="Genome Biol.">
        <title>Improved genome assembly and evidence-based global gene model set for the chordate Ciona intestinalis: new insight into intron and operon populations.</title>
        <authorList>
            <person name="Satou Y."/>
            <person name="Mineta K."/>
            <person name="Ogasawara M."/>
            <person name="Sasakura Y."/>
            <person name="Shoguchi E."/>
            <person name="Ueno K."/>
            <person name="Yamada L."/>
            <person name="Matsumoto J."/>
            <person name="Wasserscheid J."/>
            <person name="Dewar K."/>
            <person name="Wiley G.B."/>
            <person name="Macmil S.L."/>
            <person name="Roe B.A."/>
            <person name="Zeller R.W."/>
            <person name="Hastings K.E."/>
            <person name="Lemaire P."/>
            <person name="Lindquist E."/>
            <person name="Endo T."/>
            <person name="Hotta K."/>
            <person name="Inaba K."/>
        </authorList>
    </citation>
    <scope>NUCLEOTIDE SEQUENCE [LARGE SCALE GENOMIC DNA]</scope>
    <source>
        <strain evidence="2">wild type</strain>
    </source>
</reference>
<feature type="compositionally biased region" description="Basic residues" evidence="1">
    <location>
        <begin position="132"/>
        <end position="143"/>
    </location>
</feature>
<reference evidence="2" key="4">
    <citation type="submission" date="2025-09" db="UniProtKB">
        <authorList>
            <consortium name="Ensembl"/>
        </authorList>
    </citation>
    <scope>IDENTIFICATION</scope>
</reference>
<reference evidence="3" key="1">
    <citation type="journal article" date="2002" name="Science">
        <title>The draft genome of Ciona intestinalis: insights into chordate and vertebrate origins.</title>
        <authorList>
            <person name="Dehal P."/>
            <person name="Satou Y."/>
            <person name="Campbell R.K."/>
            <person name="Chapman J."/>
            <person name="Degnan B."/>
            <person name="De Tomaso A."/>
            <person name="Davidson B."/>
            <person name="Di Gregorio A."/>
            <person name="Gelpke M."/>
            <person name="Goodstein D.M."/>
            <person name="Harafuji N."/>
            <person name="Hastings K.E."/>
            <person name="Ho I."/>
            <person name="Hotta K."/>
            <person name="Huang W."/>
            <person name="Kawashima T."/>
            <person name="Lemaire P."/>
            <person name="Martinez D."/>
            <person name="Meinertzhagen I.A."/>
            <person name="Necula S."/>
            <person name="Nonaka M."/>
            <person name="Putnam N."/>
            <person name="Rash S."/>
            <person name="Saiga H."/>
            <person name="Satake M."/>
            <person name="Terry A."/>
            <person name="Yamada L."/>
            <person name="Wang H.G."/>
            <person name="Awazu S."/>
            <person name="Azumi K."/>
            <person name="Boore J."/>
            <person name="Branno M."/>
            <person name="Chin-Bow S."/>
            <person name="DeSantis R."/>
            <person name="Doyle S."/>
            <person name="Francino P."/>
            <person name="Keys D.N."/>
            <person name="Haga S."/>
            <person name="Hayashi H."/>
            <person name="Hino K."/>
            <person name="Imai K.S."/>
            <person name="Inaba K."/>
            <person name="Kano S."/>
            <person name="Kobayashi K."/>
            <person name="Kobayashi M."/>
            <person name="Lee B.I."/>
            <person name="Makabe K.W."/>
            <person name="Manohar C."/>
            <person name="Matassi G."/>
            <person name="Medina M."/>
            <person name="Mochizuki Y."/>
            <person name="Mount S."/>
            <person name="Morishita T."/>
            <person name="Miura S."/>
            <person name="Nakayama A."/>
            <person name="Nishizaka S."/>
            <person name="Nomoto H."/>
            <person name="Ohta F."/>
            <person name="Oishi K."/>
            <person name="Rigoutsos I."/>
            <person name="Sano M."/>
            <person name="Sasaki A."/>
            <person name="Sasakura Y."/>
            <person name="Shoguchi E."/>
            <person name="Shin-i T."/>
            <person name="Spagnuolo A."/>
            <person name="Stainier D."/>
            <person name="Suzuki M.M."/>
            <person name="Tassy O."/>
            <person name="Takatori N."/>
            <person name="Tokuoka M."/>
            <person name="Yagi K."/>
            <person name="Yoshizaki F."/>
            <person name="Wada S."/>
            <person name="Zhang C."/>
            <person name="Hyatt P.D."/>
            <person name="Larimer F."/>
            <person name="Detter C."/>
            <person name="Doggett N."/>
            <person name="Glavina T."/>
            <person name="Hawkins T."/>
            <person name="Richardson P."/>
            <person name="Lucas S."/>
            <person name="Kohara Y."/>
            <person name="Levine M."/>
            <person name="Satoh N."/>
            <person name="Rokhsar D.S."/>
        </authorList>
    </citation>
    <scope>NUCLEOTIDE SEQUENCE [LARGE SCALE GENOMIC DNA]</scope>
</reference>
<evidence type="ECO:0000256" key="1">
    <source>
        <dbReference type="SAM" id="MobiDB-lite"/>
    </source>
</evidence>
<dbReference type="GeneTree" id="ENSGT00660000097309"/>
<keyword evidence="3" id="KW-1185">Reference proteome</keyword>
<protein>
    <submittedName>
        <fullName evidence="2">Uncharacterized protein</fullName>
    </submittedName>
</protein>
<dbReference type="HOGENOM" id="CLU_095916_0_0_1"/>
<name>H2XSH6_CIOIN</name>
<evidence type="ECO:0000313" key="2">
    <source>
        <dbReference type="Ensembl" id="ENSCINP00000032610.1"/>
    </source>
</evidence>
<feature type="region of interest" description="Disordered" evidence="1">
    <location>
        <begin position="88"/>
        <end position="199"/>
    </location>
</feature>
<dbReference type="Proteomes" id="UP000008144">
    <property type="component" value="Chromosome 1"/>
</dbReference>
<dbReference type="InParanoid" id="H2XSH6"/>
<feature type="compositionally biased region" description="Polar residues" evidence="1">
    <location>
        <begin position="19"/>
        <end position="34"/>
    </location>
</feature>
<dbReference type="Ensembl" id="ENSCINT00000034583.1">
    <property type="protein sequence ID" value="ENSCINP00000032610.1"/>
    <property type="gene ID" value="ENSCING00000020044.1"/>
</dbReference>
<dbReference type="EMBL" id="EAAA01000284">
    <property type="status" value="NOT_ANNOTATED_CDS"/>
    <property type="molecule type" value="Genomic_DNA"/>
</dbReference>
<feature type="region of interest" description="Disordered" evidence="1">
    <location>
        <begin position="1"/>
        <end position="72"/>
    </location>
</feature>
<dbReference type="OMA" id="PTRQTEH"/>
<dbReference type="AlphaFoldDB" id="H2XSH6"/>
<proteinExistence type="predicted"/>
<accession>H2XSH6</accession>